<accession>W1Y9X8</accession>
<feature type="non-terminal residue" evidence="1">
    <location>
        <position position="37"/>
    </location>
</feature>
<organism evidence="1">
    <name type="scientific">human gut metagenome</name>
    <dbReference type="NCBI Taxonomy" id="408170"/>
    <lineage>
        <taxon>unclassified sequences</taxon>
        <taxon>metagenomes</taxon>
        <taxon>organismal metagenomes</taxon>
    </lineage>
</organism>
<gene>
    <name evidence="1" type="ORF">Q604_UNBC06760G0001</name>
</gene>
<sequence length="37" mass="3831">MKKSTLLAFTAAVLFGSGVLHVNAASATFDDPLLLPN</sequence>
<reference evidence="1" key="1">
    <citation type="submission" date="2013-12" db="EMBL/GenBank/DDBJ databases">
        <title>A Varibaculum cambriense genome reconstructed from a premature infant gut community with otherwise low bacterial novelty that shifts toward anaerobic metabolism during the third week of life.</title>
        <authorList>
            <person name="Brown C.T."/>
            <person name="Sharon I."/>
            <person name="Thomas B.C."/>
            <person name="Castelle C.J."/>
            <person name="Morowitz M.J."/>
            <person name="Banfield J.F."/>
        </authorList>
    </citation>
    <scope>NUCLEOTIDE SEQUENCE</scope>
</reference>
<comment type="caution">
    <text evidence="1">The sequence shown here is derived from an EMBL/GenBank/DDBJ whole genome shotgun (WGS) entry which is preliminary data.</text>
</comment>
<proteinExistence type="predicted"/>
<dbReference type="EMBL" id="AZMM01006760">
    <property type="protein sequence ID" value="ETJ39378.1"/>
    <property type="molecule type" value="Genomic_DNA"/>
</dbReference>
<evidence type="ECO:0000313" key="1">
    <source>
        <dbReference type="EMBL" id="ETJ39378.1"/>
    </source>
</evidence>
<dbReference type="AlphaFoldDB" id="W1Y9X8"/>
<protein>
    <submittedName>
        <fullName evidence="1">Uncharacterized protein</fullName>
    </submittedName>
</protein>
<name>W1Y9X8_9ZZZZ</name>